<dbReference type="InterPro" id="IPR038508">
    <property type="entry name" value="ArfGAP_dom_sf"/>
</dbReference>
<dbReference type="SUPFAM" id="SSF57863">
    <property type="entry name" value="ArfGap/RecO-like zinc finger"/>
    <property type="match status" value="1"/>
</dbReference>
<reference evidence="3" key="1">
    <citation type="submission" date="2021-02" db="EMBL/GenBank/DDBJ databases">
        <authorList>
            <person name="Dougan E. K."/>
            <person name="Rhodes N."/>
            <person name="Thang M."/>
            <person name="Chan C."/>
        </authorList>
    </citation>
    <scope>NUCLEOTIDE SEQUENCE</scope>
</reference>
<accession>A0A813FE44</accession>
<sequence>MAFKTFICDVCKSSHQSFSHRTKSVQMSVWTMEEVKSLDESNGGGNAVANRHYLANVPEGDRPTQASSLEAYKKFVDRAYIEQRWIFVPVEASTTQNSPGTASATTPDSHGSRSSTERRKSHRRKDQVEGETEGRSKSRSGKSRSHRRRSPQAEDAAAQQEVFYSADASGADAFGFGDAFGFSQAEAWQLSVESGGSSQPQEAAAAGTGRFGSELRCGANPWASELLLNQQNRSGGGSAAPGGVRSNWGTPAASPVMSEAVRSNWATPLASPALSGASPIAWAPTAGMKHMPPIDPTNPWASDLLQLCRSGATPGPAFASPWRETSSRPIY</sequence>
<feature type="compositionally biased region" description="Basic and acidic residues" evidence="1">
    <location>
        <begin position="126"/>
        <end position="136"/>
    </location>
</feature>
<feature type="compositionally biased region" description="Basic residues" evidence="1">
    <location>
        <begin position="137"/>
        <end position="150"/>
    </location>
</feature>
<dbReference type="InterPro" id="IPR001164">
    <property type="entry name" value="ArfGAP_dom"/>
</dbReference>
<dbReference type="OrthoDB" id="6036at2759"/>
<feature type="compositionally biased region" description="Polar residues" evidence="1">
    <location>
        <begin position="92"/>
        <end position="114"/>
    </location>
</feature>
<dbReference type="Proteomes" id="UP000654075">
    <property type="component" value="Unassembled WGS sequence"/>
</dbReference>
<keyword evidence="4" id="KW-1185">Reference proteome</keyword>
<dbReference type="Gene3D" id="1.10.220.150">
    <property type="entry name" value="Arf GTPase activating protein"/>
    <property type="match status" value="1"/>
</dbReference>
<dbReference type="PANTHER" id="PTHR46085">
    <property type="entry name" value="ARFGAP/RECO-RELATED"/>
    <property type="match status" value="1"/>
</dbReference>
<gene>
    <name evidence="3" type="ORF">PGLA1383_LOCUS29712</name>
</gene>
<proteinExistence type="predicted"/>
<name>A0A813FE44_POLGL</name>
<dbReference type="InterPro" id="IPR044820">
    <property type="entry name" value="AGD14-like"/>
</dbReference>
<organism evidence="3 4">
    <name type="scientific">Polarella glacialis</name>
    <name type="common">Dinoflagellate</name>
    <dbReference type="NCBI Taxonomy" id="89957"/>
    <lineage>
        <taxon>Eukaryota</taxon>
        <taxon>Sar</taxon>
        <taxon>Alveolata</taxon>
        <taxon>Dinophyceae</taxon>
        <taxon>Suessiales</taxon>
        <taxon>Suessiaceae</taxon>
        <taxon>Polarella</taxon>
    </lineage>
</organism>
<evidence type="ECO:0000256" key="1">
    <source>
        <dbReference type="SAM" id="MobiDB-lite"/>
    </source>
</evidence>
<evidence type="ECO:0000313" key="3">
    <source>
        <dbReference type="EMBL" id="CAE8611903.1"/>
    </source>
</evidence>
<dbReference type="InterPro" id="IPR037278">
    <property type="entry name" value="ARFGAP/RecO"/>
</dbReference>
<feature type="region of interest" description="Disordered" evidence="1">
    <location>
        <begin position="231"/>
        <end position="251"/>
    </location>
</feature>
<feature type="region of interest" description="Disordered" evidence="1">
    <location>
        <begin position="92"/>
        <end position="158"/>
    </location>
</feature>
<evidence type="ECO:0000313" key="4">
    <source>
        <dbReference type="Proteomes" id="UP000654075"/>
    </source>
</evidence>
<feature type="domain" description="Arf-GAP" evidence="2">
    <location>
        <begin position="2"/>
        <end position="86"/>
    </location>
</feature>
<dbReference type="GO" id="GO:0005096">
    <property type="term" value="F:GTPase activator activity"/>
    <property type="evidence" value="ECO:0007669"/>
    <property type="project" value="InterPro"/>
</dbReference>
<evidence type="ECO:0000259" key="2">
    <source>
        <dbReference type="Pfam" id="PF01412"/>
    </source>
</evidence>
<protein>
    <recommendedName>
        <fullName evidence="2">Arf-GAP domain-containing protein</fullName>
    </recommendedName>
</protein>
<dbReference type="Pfam" id="PF01412">
    <property type="entry name" value="ArfGap"/>
    <property type="match status" value="1"/>
</dbReference>
<comment type="caution">
    <text evidence="3">The sequence shown here is derived from an EMBL/GenBank/DDBJ whole genome shotgun (WGS) entry which is preliminary data.</text>
</comment>
<dbReference type="PANTHER" id="PTHR46085:SF3">
    <property type="entry name" value="ARF GTPASE ACTIVATING PROTEIN"/>
    <property type="match status" value="1"/>
</dbReference>
<dbReference type="EMBL" id="CAJNNV010025058">
    <property type="protein sequence ID" value="CAE8611903.1"/>
    <property type="molecule type" value="Genomic_DNA"/>
</dbReference>
<dbReference type="AlphaFoldDB" id="A0A813FE44"/>